<dbReference type="GO" id="GO:0035091">
    <property type="term" value="F:phosphatidylinositol binding"/>
    <property type="evidence" value="ECO:0007669"/>
    <property type="project" value="InterPro"/>
</dbReference>
<evidence type="ECO:0000313" key="3">
    <source>
        <dbReference type="EMBL" id="CAI2362639.1"/>
    </source>
</evidence>
<accession>A0AAD1X6J8</accession>
<organism evidence="3 4">
    <name type="scientific">Euplotes crassus</name>
    <dbReference type="NCBI Taxonomy" id="5936"/>
    <lineage>
        <taxon>Eukaryota</taxon>
        <taxon>Sar</taxon>
        <taxon>Alveolata</taxon>
        <taxon>Ciliophora</taxon>
        <taxon>Intramacronucleata</taxon>
        <taxon>Spirotrichea</taxon>
        <taxon>Hypotrichia</taxon>
        <taxon>Euplotida</taxon>
        <taxon>Euplotidae</taxon>
        <taxon>Moneuplotes</taxon>
    </lineage>
</organism>
<dbReference type="Gene3D" id="1.25.40.90">
    <property type="match status" value="1"/>
</dbReference>
<evidence type="ECO:0000259" key="2">
    <source>
        <dbReference type="PROSITE" id="PS50179"/>
    </source>
</evidence>
<name>A0AAD1X6J8_EUPCR</name>
<feature type="compositionally biased region" description="Low complexity" evidence="1">
    <location>
        <begin position="374"/>
        <end position="385"/>
    </location>
</feature>
<dbReference type="SUPFAM" id="SSF48464">
    <property type="entry name" value="ENTH/VHS domain"/>
    <property type="match status" value="1"/>
</dbReference>
<evidence type="ECO:0000313" key="4">
    <source>
        <dbReference type="Proteomes" id="UP001295684"/>
    </source>
</evidence>
<sequence>MDQVATIDQFILTVTNEDVETPNIEYQMEIASRFKENRKDLVIGMKVLEIIMKKGKMKEKYHCLCLIEIISKNSSIKVHEELCKKKLIDTFMTLLKKRRGKAGILSIKSRKAKDRYYKEKSEEKCLYLIQLWADTFMMYQDKFKGVHDAYRQLRMESVEFPERDPNERMMMENLKGIDSPMFDFVEQISGKERPKDLEEISKENEDPQYVDVIPDDGIEPEVQAFDPNEDFSKYTMDSYDRTEFEVAKSTLMILEDMSNNAEYITDLRTDIVHDIYTTCRVSRARIAKIIEVRSFANKLNDLESLLEVLDFIDKKIELFRSKYQKLKEKEKKDKKKIKEEREKQPDPQESHDKNESYEDFDKYQEESEEEKQEIGGIDLLGLGLEDSPDKQPEQEQNSKKKKKPKKSKKSKTIRKRNKESDEDDAKEEDKNHGGDNQDEDENDEPKEIKKLMAPPSGARKLINHPAPKKEEKEEDNGIADLLEF</sequence>
<feature type="region of interest" description="Disordered" evidence="1">
    <location>
        <begin position="330"/>
        <end position="484"/>
    </location>
</feature>
<evidence type="ECO:0000256" key="1">
    <source>
        <dbReference type="SAM" id="MobiDB-lite"/>
    </source>
</evidence>
<proteinExistence type="predicted"/>
<protein>
    <recommendedName>
        <fullName evidence="2">VHS domain-containing protein</fullName>
    </recommendedName>
</protein>
<dbReference type="InterPro" id="IPR008942">
    <property type="entry name" value="ENTH_VHS"/>
</dbReference>
<dbReference type="Pfam" id="PF00790">
    <property type="entry name" value="VHS"/>
    <property type="match status" value="1"/>
</dbReference>
<comment type="caution">
    <text evidence="3">The sequence shown here is derived from an EMBL/GenBank/DDBJ whole genome shotgun (WGS) entry which is preliminary data.</text>
</comment>
<feature type="compositionally biased region" description="Acidic residues" evidence="1">
    <location>
        <begin position="472"/>
        <end position="484"/>
    </location>
</feature>
<reference evidence="3" key="1">
    <citation type="submission" date="2023-07" db="EMBL/GenBank/DDBJ databases">
        <authorList>
            <consortium name="AG Swart"/>
            <person name="Singh M."/>
            <person name="Singh A."/>
            <person name="Seah K."/>
            <person name="Emmerich C."/>
        </authorList>
    </citation>
    <scope>NUCLEOTIDE SEQUENCE</scope>
    <source>
        <strain evidence="3">DP1</strain>
    </source>
</reference>
<feature type="compositionally biased region" description="Basic residues" evidence="1">
    <location>
        <begin position="399"/>
        <end position="417"/>
    </location>
</feature>
<dbReference type="InterPro" id="IPR002014">
    <property type="entry name" value="VHS_dom"/>
</dbReference>
<dbReference type="EMBL" id="CAMPGE010003795">
    <property type="protein sequence ID" value="CAI2362639.1"/>
    <property type="molecule type" value="Genomic_DNA"/>
</dbReference>
<feature type="compositionally biased region" description="Basic and acidic residues" evidence="1">
    <location>
        <begin position="330"/>
        <end position="365"/>
    </location>
</feature>
<feature type="compositionally biased region" description="Basic and acidic residues" evidence="1">
    <location>
        <begin position="387"/>
        <end position="398"/>
    </location>
</feature>
<keyword evidence="4" id="KW-1185">Reference proteome</keyword>
<dbReference type="PROSITE" id="PS50179">
    <property type="entry name" value="VHS"/>
    <property type="match status" value="1"/>
</dbReference>
<dbReference type="GO" id="GO:0043130">
    <property type="term" value="F:ubiquitin binding"/>
    <property type="evidence" value="ECO:0007669"/>
    <property type="project" value="InterPro"/>
</dbReference>
<gene>
    <name evidence="3" type="ORF">ECRASSUSDP1_LOCUS3965</name>
</gene>
<dbReference type="Proteomes" id="UP001295684">
    <property type="component" value="Unassembled WGS sequence"/>
</dbReference>
<dbReference type="AlphaFoldDB" id="A0AAD1X6J8"/>
<feature type="domain" description="VHS" evidence="2">
    <location>
        <begin position="14"/>
        <end position="161"/>
    </location>
</feature>